<dbReference type="InterPro" id="IPR027417">
    <property type="entry name" value="P-loop_NTPase"/>
</dbReference>
<dbReference type="Pfam" id="PF00005">
    <property type="entry name" value="ABC_tran"/>
    <property type="match status" value="1"/>
</dbReference>
<dbReference type="GO" id="GO:0005886">
    <property type="term" value="C:plasma membrane"/>
    <property type="evidence" value="ECO:0007669"/>
    <property type="project" value="TreeGrafter"/>
</dbReference>
<dbReference type="GO" id="GO:0016887">
    <property type="term" value="F:ATP hydrolysis activity"/>
    <property type="evidence" value="ECO:0007669"/>
    <property type="project" value="InterPro"/>
</dbReference>
<proteinExistence type="inferred from homology"/>
<feature type="domain" description="ABC-2 type transporter transmembrane" evidence="9">
    <location>
        <begin position="169"/>
        <end position="265"/>
    </location>
</feature>
<dbReference type="Gene3D" id="3.40.50.300">
    <property type="entry name" value="P-loop containing nucleotide triphosphate hydrolases"/>
    <property type="match status" value="1"/>
</dbReference>
<dbReference type="Proteomes" id="UP000270094">
    <property type="component" value="Unassembled WGS sequence"/>
</dbReference>
<keyword evidence="4 7" id="KW-0812">Transmembrane</keyword>
<dbReference type="GO" id="GO:0005524">
    <property type="term" value="F:ATP binding"/>
    <property type="evidence" value="ECO:0007669"/>
    <property type="project" value="InterPro"/>
</dbReference>
<dbReference type="InterPro" id="IPR050352">
    <property type="entry name" value="ABCG_transporters"/>
</dbReference>
<dbReference type="SUPFAM" id="SSF52540">
    <property type="entry name" value="P-loop containing nucleoside triphosphate hydrolases"/>
    <property type="match status" value="1"/>
</dbReference>
<evidence type="ECO:0000256" key="5">
    <source>
        <dbReference type="ARBA" id="ARBA00022989"/>
    </source>
</evidence>
<keyword evidence="6 7" id="KW-0472">Membrane</keyword>
<evidence type="ECO:0000313" key="10">
    <source>
        <dbReference type="EMBL" id="VDM76960.1"/>
    </source>
</evidence>
<sequence length="477" mass="53751">MGQKYTFEEKMEKVEEVIKDMSLSECENSIIGIPNRGKGISVGEKKRLAFASEILTDPAILFCDEPTSGLDAFMAHQVVIALRLMAEKGKTVVTVIHQPGSQIFHIVSFMALGKTAFHGTIIDLIKFFNSLDDPTLRVPESHNPADFVIKKLSVTIENTDEDLERIKITSVAIGIVNFRTEVYGPTIQNLEGVMYNCVRDMSFLFFFPSINVITSELPVFMRECKARIYSPEAYFIAKSLAEMPQYIALPLIYSVILYWMTGYASGCVFGDEGLAITVMSGFMQAMLVFGGFYINLHNIPMWMRPFSALSFFKYSFETLEINQWTEVTYIKGCTGLLSAGNNTVYCPSETGLVFIQVITSELPVFMRECKARIYSPEAYFIAKSLAEVTIFDILWFSKLQKKTVQGYASGCVFGDEGLAITVMSGFMQAMLVFGGFYINLHNIPMWMRPFSALSFFKYSFETLEINQWTEVSHTATI</sequence>
<keyword evidence="3" id="KW-0813">Transport</keyword>
<dbReference type="OrthoDB" id="66620at2759"/>
<evidence type="ECO:0000256" key="1">
    <source>
        <dbReference type="ARBA" id="ARBA00004141"/>
    </source>
</evidence>
<feature type="domain" description="ABC-2 type transporter transmembrane" evidence="9">
    <location>
        <begin position="408"/>
        <end position="467"/>
    </location>
</feature>
<feature type="transmembrane region" description="Helical" evidence="7">
    <location>
        <begin position="243"/>
        <end position="261"/>
    </location>
</feature>
<reference evidence="10 11" key="1">
    <citation type="submission" date="2018-11" db="EMBL/GenBank/DDBJ databases">
        <authorList>
            <consortium name="Pathogen Informatics"/>
        </authorList>
    </citation>
    <scope>NUCLEOTIDE SEQUENCE [LARGE SCALE GENOMIC DNA]</scope>
</reference>
<comment type="similarity">
    <text evidence="2">Belongs to the ABC transporter superfamily. ABCG family. Eye pigment precursor importer (TC 3.A.1.204) subfamily.</text>
</comment>
<gene>
    <name evidence="10" type="ORF">SVUK_LOCUS11958</name>
</gene>
<dbReference type="Pfam" id="PF01061">
    <property type="entry name" value="ABC2_membrane"/>
    <property type="match status" value="2"/>
</dbReference>
<evidence type="ECO:0000256" key="7">
    <source>
        <dbReference type="SAM" id="Phobius"/>
    </source>
</evidence>
<evidence type="ECO:0000259" key="9">
    <source>
        <dbReference type="Pfam" id="PF01061"/>
    </source>
</evidence>
<dbReference type="EMBL" id="UYYB01098096">
    <property type="protein sequence ID" value="VDM76960.1"/>
    <property type="molecule type" value="Genomic_DNA"/>
</dbReference>
<dbReference type="InterPro" id="IPR013525">
    <property type="entry name" value="ABC2_TM"/>
</dbReference>
<keyword evidence="11" id="KW-1185">Reference proteome</keyword>
<evidence type="ECO:0000256" key="6">
    <source>
        <dbReference type="ARBA" id="ARBA00023136"/>
    </source>
</evidence>
<evidence type="ECO:0000256" key="3">
    <source>
        <dbReference type="ARBA" id="ARBA00022448"/>
    </source>
</evidence>
<dbReference type="AlphaFoldDB" id="A0A3P7IVF0"/>
<evidence type="ECO:0000256" key="4">
    <source>
        <dbReference type="ARBA" id="ARBA00022692"/>
    </source>
</evidence>
<protein>
    <recommendedName>
        <fullName evidence="12">ABC transporter domain-containing protein</fullName>
    </recommendedName>
</protein>
<feature type="transmembrane region" description="Helical" evidence="7">
    <location>
        <begin position="273"/>
        <end position="294"/>
    </location>
</feature>
<comment type="subcellular location">
    <subcellularLocation>
        <location evidence="1">Membrane</location>
        <topology evidence="1">Multi-pass membrane protein</topology>
    </subcellularLocation>
</comment>
<dbReference type="PANTHER" id="PTHR48041">
    <property type="entry name" value="ABC TRANSPORTER G FAMILY MEMBER 28"/>
    <property type="match status" value="1"/>
</dbReference>
<evidence type="ECO:0000256" key="2">
    <source>
        <dbReference type="ARBA" id="ARBA00005814"/>
    </source>
</evidence>
<keyword evidence="5 7" id="KW-1133">Transmembrane helix</keyword>
<evidence type="ECO:0000259" key="8">
    <source>
        <dbReference type="Pfam" id="PF00005"/>
    </source>
</evidence>
<name>A0A3P7IVF0_STRVU</name>
<dbReference type="InterPro" id="IPR003439">
    <property type="entry name" value="ABC_transporter-like_ATP-bd"/>
</dbReference>
<evidence type="ECO:0008006" key="12">
    <source>
        <dbReference type="Google" id="ProtNLM"/>
    </source>
</evidence>
<evidence type="ECO:0000313" key="11">
    <source>
        <dbReference type="Proteomes" id="UP000270094"/>
    </source>
</evidence>
<feature type="domain" description="ABC transporter" evidence="8">
    <location>
        <begin position="9"/>
        <end position="68"/>
    </location>
</feature>
<accession>A0A3P7IVF0</accession>
<feature type="transmembrane region" description="Helical" evidence="7">
    <location>
        <begin position="417"/>
        <end position="438"/>
    </location>
</feature>
<dbReference type="GO" id="GO:0140359">
    <property type="term" value="F:ABC-type transporter activity"/>
    <property type="evidence" value="ECO:0007669"/>
    <property type="project" value="InterPro"/>
</dbReference>
<feature type="transmembrane region" description="Helical" evidence="7">
    <location>
        <begin position="378"/>
        <end position="397"/>
    </location>
</feature>
<dbReference type="PANTHER" id="PTHR48041:SF104">
    <property type="entry name" value="ABC TRANSPORTER DOMAIN-CONTAINING PROTEIN"/>
    <property type="match status" value="1"/>
</dbReference>
<organism evidence="10 11">
    <name type="scientific">Strongylus vulgaris</name>
    <name type="common">Blood worm</name>
    <dbReference type="NCBI Taxonomy" id="40348"/>
    <lineage>
        <taxon>Eukaryota</taxon>
        <taxon>Metazoa</taxon>
        <taxon>Ecdysozoa</taxon>
        <taxon>Nematoda</taxon>
        <taxon>Chromadorea</taxon>
        <taxon>Rhabditida</taxon>
        <taxon>Rhabditina</taxon>
        <taxon>Rhabditomorpha</taxon>
        <taxon>Strongyloidea</taxon>
        <taxon>Strongylidae</taxon>
        <taxon>Strongylus</taxon>
    </lineage>
</organism>